<evidence type="ECO:0000256" key="3">
    <source>
        <dbReference type="ARBA" id="ARBA00022741"/>
    </source>
</evidence>
<dbReference type="PANTHER" id="PTHR10210">
    <property type="entry name" value="RIBOSE-PHOSPHATE DIPHOSPHOKINASE FAMILY MEMBER"/>
    <property type="match status" value="1"/>
</dbReference>
<proteinExistence type="predicted"/>
<dbReference type="GO" id="GO:0004749">
    <property type="term" value="F:ribose phosphate diphosphokinase activity"/>
    <property type="evidence" value="ECO:0007669"/>
    <property type="project" value="UniProtKB-EC"/>
</dbReference>
<dbReference type="SUPFAM" id="SSF53271">
    <property type="entry name" value="PRTase-like"/>
    <property type="match status" value="1"/>
</dbReference>
<dbReference type="Pfam" id="PF14572">
    <property type="entry name" value="Pribosyl_synth"/>
    <property type="match status" value="1"/>
</dbReference>
<dbReference type="AlphaFoldDB" id="X0Z133"/>
<dbReference type="GO" id="GO:0006015">
    <property type="term" value="P:5-phosphoribose 1-diphosphate biosynthetic process"/>
    <property type="evidence" value="ECO:0007669"/>
    <property type="project" value="TreeGrafter"/>
</dbReference>
<reference evidence="7" key="1">
    <citation type="journal article" date="2014" name="Front. Microbiol.">
        <title>High frequency of phylogenetically diverse reductive dehalogenase-homologous genes in deep subseafloor sedimentary metagenomes.</title>
        <authorList>
            <person name="Kawai M."/>
            <person name="Futagami T."/>
            <person name="Toyoda A."/>
            <person name="Takaki Y."/>
            <person name="Nishi S."/>
            <person name="Hori S."/>
            <person name="Arai W."/>
            <person name="Tsubouchi T."/>
            <person name="Morono Y."/>
            <person name="Uchiyama I."/>
            <person name="Ito T."/>
            <person name="Fujiyama A."/>
            <person name="Inagaki F."/>
            <person name="Takami H."/>
        </authorList>
    </citation>
    <scope>NUCLEOTIDE SEQUENCE</scope>
    <source>
        <strain evidence="7">Expedition CK06-06</strain>
    </source>
</reference>
<keyword evidence="4" id="KW-0418">Kinase</keyword>
<dbReference type="GO" id="GO:0006164">
    <property type="term" value="P:purine nucleotide biosynthetic process"/>
    <property type="evidence" value="ECO:0007669"/>
    <property type="project" value="TreeGrafter"/>
</dbReference>
<keyword evidence="3" id="KW-0547">Nucleotide-binding</keyword>
<dbReference type="InterPro" id="IPR005946">
    <property type="entry name" value="Rib-P_diPkinase"/>
</dbReference>
<dbReference type="GO" id="GO:0005524">
    <property type="term" value="F:ATP binding"/>
    <property type="evidence" value="ECO:0007669"/>
    <property type="project" value="UniProtKB-KW"/>
</dbReference>
<dbReference type="EMBL" id="BART01006394">
    <property type="protein sequence ID" value="GAG62755.1"/>
    <property type="molecule type" value="Genomic_DNA"/>
</dbReference>
<dbReference type="InterPro" id="IPR000836">
    <property type="entry name" value="PRTase_dom"/>
</dbReference>
<name>X0Z133_9ZZZZ</name>
<dbReference type="PANTHER" id="PTHR10210:SF32">
    <property type="entry name" value="RIBOSE-PHOSPHATE PYROPHOSPHOKINASE 2"/>
    <property type="match status" value="1"/>
</dbReference>
<evidence type="ECO:0000313" key="7">
    <source>
        <dbReference type="EMBL" id="GAG62755.1"/>
    </source>
</evidence>
<keyword evidence="5" id="KW-0067">ATP-binding</keyword>
<organism evidence="7">
    <name type="scientific">marine sediment metagenome</name>
    <dbReference type="NCBI Taxonomy" id="412755"/>
    <lineage>
        <taxon>unclassified sequences</taxon>
        <taxon>metagenomes</taxon>
        <taxon>ecological metagenomes</taxon>
    </lineage>
</organism>
<dbReference type="EC" id="2.7.6.1" evidence="1"/>
<accession>X0Z133</accession>
<evidence type="ECO:0000256" key="4">
    <source>
        <dbReference type="ARBA" id="ARBA00022777"/>
    </source>
</evidence>
<evidence type="ECO:0000256" key="1">
    <source>
        <dbReference type="ARBA" id="ARBA00013247"/>
    </source>
</evidence>
<protein>
    <recommendedName>
        <fullName evidence="1">ribose-phosphate diphosphokinase</fullName>
        <ecNumber evidence="1">2.7.6.1</ecNumber>
    </recommendedName>
</protein>
<dbReference type="GO" id="GO:0016301">
    <property type="term" value="F:kinase activity"/>
    <property type="evidence" value="ECO:0007669"/>
    <property type="project" value="UniProtKB-KW"/>
</dbReference>
<evidence type="ECO:0000256" key="5">
    <source>
        <dbReference type="ARBA" id="ARBA00022840"/>
    </source>
</evidence>
<sequence>LVLAPDFGAKERVSIIGKVMGAETDHFEKRRDPVNGETKLFPHKINVKDRDVIIADEVIRTGGTIAKSVTALKEMNVGRVFVASTHMMTINSGEKRILEAGAEEIISTDSLPSDYSKIQCAPIIHNELKI</sequence>
<dbReference type="InterPro" id="IPR029057">
    <property type="entry name" value="PRTase-like"/>
</dbReference>
<dbReference type="GO" id="GO:0005737">
    <property type="term" value="C:cytoplasm"/>
    <property type="evidence" value="ECO:0007669"/>
    <property type="project" value="TreeGrafter"/>
</dbReference>
<evidence type="ECO:0000256" key="6">
    <source>
        <dbReference type="ARBA" id="ARBA00049535"/>
    </source>
</evidence>
<dbReference type="GO" id="GO:0002189">
    <property type="term" value="C:ribose phosphate diphosphokinase complex"/>
    <property type="evidence" value="ECO:0007669"/>
    <property type="project" value="TreeGrafter"/>
</dbReference>
<dbReference type="GO" id="GO:0000287">
    <property type="term" value="F:magnesium ion binding"/>
    <property type="evidence" value="ECO:0007669"/>
    <property type="project" value="InterPro"/>
</dbReference>
<gene>
    <name evidence="7" type="ORF">S01H4_14582</name>
</gene>
<dbReference type="CDD" id="cd06223">
    <property type="entry name" value="PRTases_typeI"/>
    <property type="match status" value="1"/>
</dbReference>
<evidence type="ECO:0000256" key="2">
    <source>
        <dbReference type="ARBA" id="ARBA00022679"/>
    </source>
</evidence>
<comment type="catalytic activity">
    <reaction evidence="6">
        <text>D-ribose 5-phosphate + ATP = 5-phospho-alpha-D-ribose 1-diphosphate + AMP + H(+)</text>
        <dbReference type="Rhea" id="RHEA:15609"/>
        <dbReference type="ChEBI" id="CHEBI:15378"/>
        <dbReference type="ChEBI" id="CHEBI:30616"/>
        <dbReference type="ChEBI" id="CHEBI:58017"/>
        <dbReference type="ChEBI" id="CHEBI:78346"/>
        <dbReference type="ChEBI" id="CHEBI:456215"/>
        <dbReference type="EC" id="2.7.6.1"/>
    </reaction>
</comment>
<feature type="non-terminal residue" evidence="7">
    <location>
        <position position="1"/>
    </location>
</feature>
<comment type="caution">
    <text evidence="7">The sequence shown here is derived from an EMBL/GenBank/DDBJ whole genome shotgun (WGS) entry which is preliminary data.</text>
</comment>
<keyword evidence="2" id="KW-0808">Transferase</keyword>
<dbReference type="Gene3D" id="3.40.50.2020">
    <property type="match status" value="1"/>
</dbReference>